<dbReference type="Proteomes" id="UP001165135">
    <property type="component" value="Unassembled WGS sequence"/>
</dbReference>
<dbReference type="GO" id="GO:0005576">
    <property type="term" value="C:extracellular region"/>
    <property type="evidence" value="ECO:0007669"/>
    <property type="project" value="InterPro"/>
</dbReference>
<dbReference type="InterPro" id="IPR003540">
    <property type="entry name" value="ADP-ribosyltransferase"/>
</dbReference>
<feature type="domain" description="ADP ribosyltransferase" evidence="2">
    <location>
        <begin position="62"/>
        <end position="215"/>
    </location>
</feature>
<evidence type="ECO:0000259" key="2">
    <source>
        <dbReference type="Pfam" id="PF03496"/>
    </source>
</evidence>
<evidence type="ECO:0000313" key="4">
    <source>
        <dbReference type="Proteomes" id="UP001165135"/>
    </source>
</evidence>
<gene>
    <name evidence="3" type="ORF">Airi01_018470</name>
</gene>
<evidence type="ECO:0000256" key="1">
    <source>
        <dbReference type="SAM" id="MobiDB-lite"/>
    </source>
</evidence>
<proteinExistence type="predicted"/>
<sequence>MPEFILGPSEDEGLFKRLGELFRSPRASGGPSEGGEVADEFPRSSQPFASAPFGSRSVSPSYGDRIWGECVEKMAGRHYMAIDTYSSNERYINRYLRDADYFDRLEQIWSMAPTIRESTLAQIQAIREVMRLRPVPDTIDVFRAVKMKPGIFTVPIEELPGTIQRDPAFLSTNLGDRPAYERDIILHLRVPEGTRGFYIEPISKMGEHELLLDAGRSWFAEDVLRRERQWHVYGWVLPD</sequence>
<feature type="region of interest" description="Disordered" evidence="1">
    <location>
        <begin position="24"/>
        <end position="58"/>
    </location>
</feature>
<dbReference type="Pfam" id="PF03496">
    <property type="entry name" value="ADPrib_exo_Tox"/>
    <property type="match status" value="1"/>
</dbReference>
<protein>
    <recommendedName>
        <fullName evidence="2">ADP ribosyltransferase domain-containing protein</fullName>
    </recommendedName>
</protein>
<dbReference type="RefSeq" id="WP_285619012.1">
    <property type="nucleotide sequence ID" value="NZ_BSTJ01000002.1"/>
</dbReference>
<name>A0A9W6VMD1_9ACTN</name>
<dbReference type="Gene3D" id="3.90.176.10">
    <property type="entry name" value="Toxin ADP-ribosyltransferase, Chain A, domain 1"/>
    <property type="match status" value="1"/>
</dbReference>
<reference evidence="3" key="1">
    <citation type="submission" date="2023-03" db="EMBL/GenBank/DDBJ databases">
        <title>Actinoallomurus iriomotensis NBRC 103681.</title>
        <authorList>
            <person name="Ichikawa N."/>
            <person name="Sato H."/>
            <person name="Tonouchi N."/>
        </authorList>
    </citation>
    <scope>NUCLEOTIDE SEQUENCE</scope>
    <source>
        <strain evidence="3">NBRC 103681</strain>
    </source>
</reference>
<comment type="caution">
    <text evidence="3">The sequence shown here is derived from an EMBL/GenBank/DDBJ whole genome shotgun (WGS) entry which is preliminary data.</text>
</comment>
<dbReference type="EMBL" id="BSTJ01000002">
    <property type="protein sequence ID" value="GLY73580.1"/>
    <property type="molecule type" value="Genomic_DNA"/>
</dbReference>
<dbReference type="AlphaFoldDB" id="A0A9W6VMD1"/>
<dbReference type="SUPFAM" id="SSF56399">
    <property type="entry name" value="ADP-ribosylation"/>
    <property type="match status" value="1"/>
</dbReference>
<accession>A0A9W6VMD1</accession>
<evidence type="ECO:0000313" key="3">
    <source>
        <dbReference type="EMBL" id="GLY73580.1"/>
    </source>
</evidence>
<organism evidence="3 4">
    <name type="scientific">Actinoallomurus iriomotensis</name>
    <dbReference type="NCBI Taxonomy" id="478107"/>
    <lineage>
        <taxon>Bacteria</taxon>
        <taxon>Bacillati</taxon>
        <taxon>Actinomycetota</taxon>
        <taxon>Actinomycetes</taxon>
        <taxon>Streptosporangiales</taxon>
        <taxon>Thermomonosporaceae</taxon>
        <taxon>Actinoallomurus</taxon>
    </lineage>
</organism>
<dbReference type="PROSITE" id="PS51996">
    <property type="entry name" value="TR_MART"/>
    <property type="match status" value="1"/>
</dbReference>